<dbReference type="Pfam" id="PF07690">
    <property type="entry name" value="MFS_1"/>
    <property type="match status" value="1"/>
</dbReference>
<evidence type="ECO:0000256" key="6">
    <source>
        <dbReference type="SAM" id="Phobius"/>
    </source>
</evidence>
<feature type="transmembrane region" description="Helical" evidence="6">
    <location>
        <begin position="233"/>
        <end position="252"/>
    </location>
</feature>
<keyword evidence="4 6" id="KW-1133">Transmembrane helix</keyword>
<dbReference type="AlphaFoldDB" id="Q39G33"/>
<name>Q39G33_BURL3</name>
<evidence type="ECO:0000313" key="7">
    <source>
        <dbReference type="EMBL" id="ABB08583.1"/>
    </source>
</evidence>
<dbReference type="CDD" id="cd06173">
    <property type="entry name" value="MFS_MefA_like"/>
    <property type="match status" value="1"/>
</dbReference>
<feature type="transmembrane region" description="Helical" evidence="6">
    <location>
        <begin position="88"/>
        <end position="109"/>
    </location>
</feature>
<evidence type="ECO:0008006" key="9">
    <source>
        <dbReference type="Google" id="ProtNLM"/>
    </source>
</evidence>
<dbReference type="PANTHER" id="PTHR23513:SF6">
    <property type="entry name" value="MAJOR FACILITATOR SUPERFAMILY ASSOCIATED DOMAIN-CONTAINING PROTEIN"/>
    <property type="match status" value="1"/>
</dbReference>
<dbReference type="HOGENOM" id="CLU_034180_13_0_4"/>
<dbReference type="PANTHER" id="PTHR23513">
    <property type="entry name" value="INTEGRAL MEMBRANE EFFLUX PROTEIN-RELATED"/>
    <property type="match status" value="1"/>
</dbReference>
<dbReference type="KEGG" id="bur:Bcep18194_A4989"/>
<dbReference type="InterPro" id="IPR011701">
    <property type="entry name" value="MFS"/>
</dbReference>
<evidence type="ECO:0000256" key="3">
    <source>
        <dbReference type="ARBA" id="ARBA00022692"/>
    </source>
</evidence>
<evidence type="ECO:0000256" key="1">
    <source>
        <dbReference type="ARBA" id="ARBA00004651"/>
    </source>
</evidence>
<keyword evidence="8" id="KW-1185">Reference proteome</keyword>
<proteinExistence type="predicted"/>
<evidence type="ECO:0000313" key="8">
    <source>
        <dbReference type="Proteomes" id="UP000002705"/>
    </source>
</evidence>
<keyword evidence="2" id="KW-1003">Cell membrane</keyword>
<feature type="transmembrane region" description="Helical" evidence="6">
    <location>
        <begin position="264"/>
        <end position="282"/>
    </location>
</feature>
<dbReference type="Gene3D" id="1.20.1250.20">
    <property type="entry name" value="MFS general substrate transporter like domains"/>
    <property type="match status" value="1"/>
</dbReference>
<reference evidence="7" key="1">
    <citation type="submission" date="2009-01" db="EMBL/GenBank/DDBJ databases">
        <title>Complete sequence of chromosome 1 of Burkholderia sp. 383.</title>
        <authorList>
            <consortium name="US DOE Joint Genome Institute"/>
            <person name="Copeland A."/>
            <person name="Lucas S."/>
            <person name="Lapidus A."/>
            <person name="Barry K."/>
            <person name="Detter J.C."/>
            <person name="Glavina T."/>
            <person name="Hammon N."/>
            <person name="Israni S."/>
            <person name="Pitluck S."/>
            <person name="Chain P."/>
            <person name="Malfatti S."/>
            <person name="Shin M."/>
            <person name="Vergez L."/>
            <person name="Schmutz J."/>
            <person name="Larimer F."/>
            <person name="Land M."/>
            <person name="Kyrpides N."/>
            <person name="Lykidis A."/>
            <person name="Richardson P."/>
        </authorList>
    </citation>
    <scope>NUCLEOTIDE SEQUENCE</scope>
    <source>
        <strain evidence="7">383</strain>
    </source>
</reference>
<comment type="subcellular location">
    <subcellularLocation>
        <location evidence="1">Cell membrane</location>
        <topology evidence="1">Multi-pass membrane protein</topology>
    </subcellularLocation>
</comment>
<organism evidence="7 8">
    <name type="scientific">Burkholderia lata (strain ATCC 17760 / DSM 23089 / LMG 22485 / NCIMB 9086 / R18194 / 383)</name>
    <dbReference type="NCBI Taxonomy" id="482957"/>
    <lineage>
        <taxon>Bacteria</taxon>
        <taxon>Pseudomonadati</taxon>
        <taxon>Pseudomonadota</taxon>
        <taxon>Betaproteobacteria</taxon>
        <taxon>Burkholderiales</taxon>
        <taxon>Burkholderiaceae</taxon>
        <taxon>Burkholderia</taxon>
        <taxon>Burkholderia cepacia complex</taxon>
    </lineage>
</organism>
<dbReference type="PATRIC" id="fig|482957.22.peg.1921"/>
<sequence>MSSCPWRLAYLAIVALHGRLGLYHLYFAAFVYGLFDVLFEVSLPKLVLDLTTAENRVRSNTRLAVTHTVCSEFLGPVLGSTLSLFRPVLGLAIIALSYAVSAGLLSFLLRGARPAVPEHVTRRSIPKSLLDPVVWLLRSRVLAPLAAVGFGMSVAWGAWLSLEPYYLIEAVPRTLTKGSYGFMMAVLASGAVAAALVLERIRIDKNNLMLLFVDAAGILFLILISSVTKAPVIVGAALFLTGIGATIWSSIVITMRQELVPQHLLGGVNGFFRVIVYGGYPVGSFAGGLLADRFAIPGTYLVIAAVSAVFVPFILIAHRQLQRQISDGVAIGSDEPRSATFE</sequence>
<feature type="transmembrane region" description="Helical" evidence="6">
    <location>
        <begin position="141"/>
        <end position="159"/>
    </location>
</feature>
<dbReference type="InterPro" id="IPR036259">
    <property type="entry name" value="MFS_trans_sf"/>
</dbReference>
<dbReference type="SUPFAM" id="SSF103473">
    <property type="entry name" value="MFS general substrate transporter"/>
    <property type="match status" value="1"/>
</dbReference>
<accession>Q39G33</accession>
<feature type="transmembrane region" description="Helical" evidence="6">
    <location>
        <begin position="20"/>
        <end position="39"/>
    </location>
</feature>
<feature type="transmembrane region" description="Helical" evidence="6">
    <location>
        <begin position="210"/>
        <end position="227"/>
    </location>
</feature>
<protein>
    <recommendedName>
        <fullName evidence="9">MFS transporter</fullName>
    </recommendedName>
</protein>
<evidence type="ECO:0000256" key="5">
    <source>
        <dbReference type="ARBA" id="ARBA00023136"/>
    </source>
</evidence>
<keyword evidence="5 6" id="KW-0472">Membrane</keyword>
<keyword evidence="3 6" id="KW-0812">Transmembrane</keyword>
<evidence type="ECO:0000256" key="4">
    <source>
        <dbReference type="ARBA" id="ARBA00022989"/>
    </source>
</evidence>
<feature type="transmembrane region" description="Helical" evidence="6">
    <location>
        <begin position="179"/>
        <end position="198"/>
    </location>
</feature>
<evidence type="ECO:0000256" key="2">
    <source>
        <dbReference type="ARBA" id="ARBA00022475"/>
    </source>
</evidence>
<dbReference type="GO" id="GO:0022857">
    <property type="term" value="F:transmembrane transporter activity"/>
    <property type="evidence" value="ECO:0007669"/>
    <property type="project" value="InterPro"/>
</dbReference>
<dbReference type="EMBL" id="CP000151">
    <property type="protein sequence ID" value="ABB08583.1"/>
    <property type="molecule type" value="Genomic_DNA"/>
</dbReference>
<dbReference type="Proteomes" id="UP000002705">
    <property type="component" value="Chromosome 1"/>
</dbReference>
<gene>
    <name evidence="7" type="ordered locus">Bcep18194_A4989</name>
</gene>
<feature type="transmembrane region" description="Helical" evidence="6">
    <location>
        <begin position="294"/>
        <end position="316"/>
    </location>
</feature>
<dbReference type="GO" id="GO:0005886">
    <property type="term" value="C:plasma membrane"/>
    <property type="evidence" value="ECO:0007669"/>
    <property type="project" value="UniProtKB-SubCell"/>
</dbReference>